<dbReference type="Proteomes" id="UP000559010">
    <property type="component" value="Unassembled WGS sequence"/>
</dbReference>
<evidence type="ECO:0000256" key="1">
    <source>
        <dbReference type="SAM" id="Phobius"/>
    </source>
</evidence>
<sequence length="273" mass="31319">MFFQLNRSIAFTSSWISTILIGIILSLIIVFILVFLQPFDTYSQTVSFKVLKLTGYSLCIIAPVILIHIPELFIFKKRNQKWFLIDEIITIIFGFILMSSLSFAYNTIVINNDDFNLNYLYGWVKMYGLPFAPIVLPFWIFLRSKFSKITISATPSNNSEVIRISGSNNNEEISFKQEDFILAQSQSNYVEISILDDNKEIQKHVIRTTLSSLIDQIPGAQQVHRSYLLNTSYIESISGNSRKGWVTANHIKGDIPVSPKHFKALKNHLQIRP</sequence>
<keyword evidence="4" id="KW-1185">Reference proteome</keyword>
<feature type="transmembrane region" description="Helical" evidence="1">
    <location>
        <begin position="12"/>
        <end position="35"/>
    </location>
</feature>
<evidence type="ECO:0000313" key="4">
    <source>
        <dbReference type="Proteomes" id="UP000559010"/>
    </source>
</evidence>
<feature type="transmembrane region" description="Helical" evidence="1">
    <location>
        <begin position="55"/>
        <end position="75"/>
    </location>
</feature>
<keyword evidence="1" id="KW-1133">Transmembrane helix</keyword>
<feature type="domain" description="HTH LytTR-type" evidence="2">
    <location>
        <begin position="170"/>
        <end position="270"/>
    </location>
</feature>
<dbReference type="GO" id="GO:0003677">
    <property type="term" value="F:DNA binding"/>
    <property type="evidence" value="ECO:0007669"/>
    <property type="project" value="InterPro"/>
</dbReference>
<evidence type="ECO:0000313" key="3">
    <source>
        <dbReference type="EMBL" id="NMM47608.1"/>
    </source>
</evidence>
<proteinExistence type="predicted"/>
<organism evidence="3 4">
    <name type="scientific">Marinigracilibium pacificum</name>
    <dbReference type="NCBI Taxonomy" id="2729599"/>
    <lineage>
        <taxon>Bacteria</taxon>
        <taxon>Pseudomonadati</taxon>
        <taxon>Bacteroidota</taxon>
        <taxon>Cytophagia</taxon>
        <taxon>Cytophagales</taxon>
        <taxon>Flammeovirgaceae</taxon>
        <taxon>Marinigracilibium</taxon>
    </lineage>
</organism>
<keyword evidence="1" id="KW-0472">Membrane</keyword>
<keyword evidence="1" id="KW-0812">Transmembrane</keyword>
<dbReference type="RefSeq" id="WP_169678228.1">
    <property type="nucleotide sequence ID" value="NZ_JABBNU010000002.1"/>
</dbReference>
<name>A0A848IWR3_9BACT</name>
<reference evidence="3 4" key="1">
    <citation type="submission" date="2020-04" db="EMBL/GenBank/DDBJ databases">
        <title>Flammeovirgaceae bacterium KN852 isolated from deep sea.</title>
        <authorList>
            <person name="Zhang D.-C."/>
        </authorList>
    </citation>
    <scope>NUCLEOTIDE SEQUENCE [LARGE SCALE GENOMIC DNA]</scope>
    <source>
        <strain evidence="3 4">KN852</strain>
    </source>
</reference>
<dbReference type="Pfam" id="PF04397">
    <property type="entry name" value="LytTR"/>
    <property type="match status" value="1"/>
</dbReference>
<accession>A0A848IWR3</accession>
<dbReference type="InterPro" id="IPR007492">
    <property type="entry name" value="LytTR_DNA-bd_dom"/>
</dbReference>
<dbReference type="SMART" id="SM00850">
    <property type="entry name" value="LytTR"/>
    <property type="match status" value="1"/>
</dbReference>
<feature type="transmembrane region" description="Helical" evidence="1">
    <location>
        <begin position="87"/>
        <end position="108"/>
    </location>
</feature>
<protein>
    <submittedName>
        <fullName evidence="3">LytTR family transcriptional regulator</fullName>
    </submittedName>
</protein>
<evidence type="ECO:0000259" key="2">
    <source>
        <dbReference type="SMART" id="SM00850"/>
    </source>
</evidence>
<comment type="caution">
    <text evidence="3">The sequence shown here is derived from an EMBL/GenBank/DDBJ whole genome shotgun (WGS) entry which is preliminary data.</text>
</comment>
<gene>
    <name evidence="3" type="ORF">HH304_04290</name>
</gene>
<dbReference type="EMBL" id="JABBNU010000002">
    <property type="protein sequence ID" value="NMM47608.1"/>
    <property type="molecule type" value="Genomic_DNA"/>
</dbReference>
<feature type="transmembrane region" description="Helical" evidence="1">
    <location>
        <begin position="120"/>
        <end position="142"/>
    </location>
</feature>
<dbReference type="Gene3D" id="2.40.50.1020">
    <property type="entry name" value="LytTr DNA-binding domain"/>
    <property type="match status" value="1"/>
</dbReference>
<dbReference type="AlphaFoldDB" id="A0A848IWR3"/>